<dbReference type="Gene3D" id="3.50.50.60">
    <property type="entry name" value="FAD/NAD(P)-binding domain"/>
    <property type="match status" value="2"/>
</dbReference>
<sequence length="469" mass="51851">MENVSKSYDVIIVGAGPSGIFCAYKLIAEKPDLKILMIEKGRPIEKRNCPKRLTGVCAGCKPCAITTGFAGAGAFSDGKLSLSPDVGGNLPEILGYDQTLDLLKQSDDIYLKFGADTNVYGIDKQKELREIRRKAINANLKLIECPIRHLGTEEGYKIYTRLQEHLLASGVEMKFNTMVKDIIIEDNEAKGIVTDKDETFCAPEIVSAIGREGSDWFSHICHDHGIHTEVGTVDIGIRVEVRDEVMEFLNENLYEAKLVYYTPTFDDKVRTFCTNPSGEVATEYYENGLAVVNGHAYKSQEYKTNNTNFALLVSKNFTKPFKTPIEYGKHIAQLSNMLCDGKILVQTFGDFQRGRRTTEERLCRNNLIPTLKDAVPGDLSLVLPHRIMVDLKEMLLALDKVTPGIASDETLLYGVEVKFYSNKVVVNKDFETSVRGLRAIGDGASVTRGLQQASANGLSVAGSILEKIG</sequence>
<accession>A0A7M2RIK4</accession>
<dbReference type="Pfam" id="PF21688">
    <property type="entry name" value="FAD-depend_C"/>
    <property type="match status" value="1"/>
</dbReference>
<feature type="domain" description="FAD-dependent protein C-terminal" evidence="1">
    <location>
        <begin position="258"/>
        <end position="417"/>
    </location>
</feature>
<dbReference type="KEGG" id="bliq:INP51_14660"/>
<proteinExistence type="predicted"/>
<dbReference type="RefSeq" id="WP_193735517.1">
    <property type="nucleotide sequence ID" value="NZ_CP063304.1"/>
</dbReference>
<reference evidence="2 3" key="1">
    <citation type="submission" date="2020-10" db="EMBL/GenBank/DDBJ databases">
        <title>Blautia liquoris sp.nov., isolated from the mud in a fermentation cellar used for the production of Chinese strong-flavoured liquor.</title>
        <authorList>
            <person name="Lu L."/>
        </authorList>
    </citation>
    <scope>NUCLEOTIDE SEQUENCE [LARGE SCALE GENOMIC DNA]</scope>
    <source>
        <strain evidence="2 3">LZLJ-3</strain>
    </source>
</reference>
<dbReference type="PRINTS" id="PR00368">
    <property type="entry name" value="FADPNR"/>
</dbReference>
<dbReference type="SUPFAM" id="SSF51905">
    <property type="entry name" value="FAD/NAD(P)-binding domain"/>
    <property type="match status" value="1"/>
</dbReference>
<dbReference type="Proteomes" id="UP000593601">
    <property type="component" value="Chromosome"/>
</dbReference>
<evidence type="ECO:0000313" key="3">
    <source>
        <dbReference type="Proteomes" id="UP000593601"/>
    </source>
</evidence>
<dbReference type="EMBL" id="CP063304">
    <property type="protein sequence ID" value="QOV19170.1"/>
    <property type="molecule type" value="Genomic_DNA"/>
</dbReference>
<keyword evidence="3" id="KW-1185">Reference proteome</keyword>
<dbReference type="InterPro" id="IPR036188">
    <property type="entry name" value="FAD/NAD-bd_sf"/>
</dbReference>
<dbReference type="PANTHER" id="PTHR43106">
    <property type="entry name" value="DEHYDROGENASE-RELATED"/>
    <property type="match status" value="1"/>
</dbReference>
<dbReference type="AlphaFoldDB" id="A0A7M2RIK4"/>
<dbReference type="PANTHER" id="PTHR43106:SF1">
    <property type="entry name" value="DEHYDROGENASE-RELATED"/>
    <property type="match status" value="1"/>
</dbReference>
<evidence type="ECO:0000259" key="1">
    <source>
        <dbReference type="Pfam" id="PF21688"/>
    </source>
</evidence>
<organism evidence="2 3">
    <name type="scientific">Blautia liquoris</name>
    <dbReference type="NCBI Taxonomy" id="2779518"/>
    <lineage>
        <taxon>Bacteria</taxon>
        <taxon>Bacillati</taxon>
        <taxon>Bacillota</taxon>
        <taxon>Clostridia</taxon>
        <taxon>Lachnospirales</taxon>
        <taxon>Lachnospiraceae</taxon>
        <taxon>Blautia</taxon>
    </lineage>
</organism>
<evidence type="ECO:0000313" key="2">
    <source>
        <dbReference type="EMBL" id="QOV19170.1"/>
    </source>
</evidence>
<dbReference type="Pfam" id="PF01946">
    <property type="entry name" value="Thi4"/>
    <property type="match status" value="1"/>
</dbReference>
<dbReference type="PIRSF" id="PIRSF038984">
    <property type="entry name" value="FAD_binding_protein"/>
    <property type="match status" value="1"/>
</dbReference>
<dbReference type="InterPro" id="IPR028348">
    <property type="entry name" value="FAD-binding_protein"/>
</dbReference>
<dbReference type="InterPro" id="IPR049516">
    <property type="entry name" value="FAD-depend_C"/>
</dbReference>
<name>A0A7M2RIK4_9FIRM</name>
<gene>
    <name evidence="2" type="ORF">INP51_14660</name>
</gene>
<protein>
    <submittedName>
        <fullName evidence="2">FAD-dependent oxidoreductase</fullName>
    </submittedName>
</protein>